<dbReference type="SMART" id="SM00387">
    <property type="entry name" value="HATPase_c"/>
    <property type="match status" value="1"/>
</dbReference>
<reference evidence="10" key="1">
    <citation type="submission" date="2021-04" db="EMBL/GenBank/DDBJ databases">
        <title>Genomics, taxonomy and metabolism of representatives of sulfur bacteria of the genus Thiothrix: Thiothrix fructosivorans QT, Thiothrix unzii A1T and three new species, Thiothrix subterranea sp. nov., Thiothrix litoralis sp. nov. and 'Candidatus Thiothrix anitrata' sp. nov.</title>
        <authorList>
            <person name="Ravin N.V."/>
            <person name="Smolyakov D."/>
            <person name="Rudenko T.S."/>
            <person name="Mardanov A.V."/>
            <person name="Beletsky A.V."/>
            <person name="Markov N.D."/>
            <person name="Fomenkov A.I."/>
            <person name="Roberts R.J."/>
            <person name="Karnachuk O.V."/>
            <person name="Novikov A."/>
            <person name="Grabovich M.Y."/>
        </authorList>
    </citation>
    <scope>NUCLEOTIDE SEQUENCE</scope>
    <source>
        <strain evidence="10">A1</strain>
    </source>
</reference>
<dbReference type="SMART" id="SM00388">
    <property type="entry name" value="HisKA"/>
    <property type="match status" value="1"/>
</dbReference>
<dbReference type="PANTHER" id="PTHR43047:SF9">
    <property type="entry name" value="HISTIDINE KINASE"/>
    <property type="match status" value="1"/>
</dbReference>
<dbReference type="SUPFAM" id="SSF55874">
    <property type="entry name" value="ATPase domain of HSP90 chaperone/DNA topoisomerase II/histidine kinase"/>
    <property type="match status" value="1"/>
</dbReference>
<feature type="modified residue" description="4-aspartylphosphate" evidence="6">
    <location>
        <position position="516"/>
    </location>
</feature>
<evidence type="ECO:0000256" key="1">
    <source>
        <dbReference type="ARBA" id="ARBA00000085"/>
    </source>
</evidence>
<keyword evidence="4" id="KW-0808">Transferase</keyword>
<dbReference type="SUPFAM" id="SSF52172">
    <property type="entry name" value="CheY-like"/>
    <property type="match status" value="1"/>
</dbReference>
<dbReference type="GO" id="GO:0005886">
    <property type="term" value="C:plasma membrane"/>
    <property type="evidence" value="ECO:0007669"/>
    <property type="project" value="TreeGrafter"/>
</dbReference>
<dbReference type="AlphaFoldDB" id="A0A975FB41"/>
<dbReference type="RefSeq" id="WP_210219804.1">
    <property type="nucleotide sequence ID" value="NZ_CP072793.1"/>
</dbReference>
<dbReference type="Gene3D" id="3.40.50.2300">
    <property type="match status" value="1"/>
</dbReference>
<keyword evidence="11" id="KW-1185">Reference proteome</keyword>
<dbReference type="InterPro" id="IPR011006">
    <property type="entry name" value="CheY-like_superfamily"/>
</dbReference>
<evidence type="ECO:0000256" key="4">
    <source>
        <dbReference type="ARBA" id="ARBA00022679"/>
    </source>
</evidence>
<dbReference type="InterPro" id="IPR036890">
    <property type="entry name" value="HATPase_C_sf"/>
</dbReference>
<dbReference type="Proteomes" id="UP000672009">
    <property type="component" value="Chromosome"/>
</dbReference>
<comment type="catalytic activity">
    <reaction evidence="1">
        <text>ATP + protein L-histidine = ADP + protein N-phospho-L-histidine.</text>
        <dbReference type="EC" id="2.7.13.3"/>
    </reaction>
</comment>
<dbReference type="InterPro" id="IPR001789">
    <property type="entry name" value="Sig_transdc_resp-reg_receiver"/>
</dbReference>
<protein>
    <recommendedName>
        <fullName evidence="2">histidine kinase</fullName>
        <ecNumber evidence="2">2.7.13.3</ecNumber>
    </recommendedName>
</protein>
<dbReference type="PROSITE" id="PS50109">
    <property type="entry name" value="HIS_KIN"/>
    <property type="match status" value="1"/>
</dbReference>
<dbReference type="InterPro" id="IPR004358">
    <property type="entry name" value="Sig_transdc_His_kin-like_C"/>
</dbReference>
<dbReference type="CDD" id="cd00075">
    <property type="entry name" value="HATPase"/>
    <property type="match status" value="1"/>
</dbReference>
<dbReference type="GO" id="GO:0009927">
    <property type="term" value="F:histidine phosphotransfer kinase activity"/>
    <property type="evidence" value="ECO:0007669"/>
    <property type="project" value="TreeGrafter"/>
</dbReference>
<dbReference type="EC" id="2.7.13.3" evidence="2"/>
<dbReference type="InterPro" id="IPR036097">
    <property type="entry name" value="HisK_dim/P_sf"/>
</dbReference>
<dbReference type="PROSITE" id="PS50110">
    <property type="entry name" value="RESPONSE_REGULATORY"/>
    <property type="match status" value="1"/>
</dbReference>
<feature type="domain" description="Response regulatory" evidence="9">
    <location>
        <begin position="467"/>
        <end position="582"/>
    </location>
</feature>
<feature type="transmembrane region" description="Helical" evidence="7">
    <location>
        <begin position="150"/>
        <end position="172"/>
    </location>
</feature>
<sequence length="585" mass="65377">MLWRKLFYSLPGLSSEALLNERIRLERIQTSIGTVAATVMASVVYSTHPYGYFPDYVVSLWFAFQCFLFVAWFLFLGGFHYKSSVFKPFWSYASTIASVLYGLSWGIGWVLFAENNQTNHAILYIVICAGVVSGGFFATAFYFPSMLAFTFSSITPITLNVIFNGSLLHPWLAGSIVIYALTFFGFALNLHFFLLDALARREREITLSRRLEEEKKQTELAHQEKNRFLAAASHDLRQPLQAIHFFQYALEKQLPTDQDWAVFRKMQESTQSLTELLDALLDISKLDAGGIDIKRQPLFLHDLLHRVYQRYFPLAANAGIDLEYMPIRVWVDSDPKVLERIIQNLVVNAIKHMGKHGRIVLGARRCAGGVRVEVHDNGVGIPTAAQTAIFTEFYQLNNPERNRNKGLGLGLSIVKRLAGLLGHEVGLVSQEGRGCVFSITLPLASVMALPVVTSNPIDAVSVPMPGQVLLVEDDKTVLDALILLFQLWGFSIVTAEILDAATILQEHTDIQMIVSDYQLQEGYDGLQLIQQLRLLSGREIPAILITGNTSPDVLKMIASSGIALSYKPINPRVLRSLAETVMKAC</sequence>
<accession>A0A975FB41</accession>
<feature type="domain" description="Histidine kinase" evidence="8">
    <location>
        <begin position="231"/>
        <end position="445"/>
    </location>
</feature>
<evidence type="ECO:0000256" key="3">
    <source>
        <dbReference type="ARBA" id="ARBA00022553"/>
    </source>
</evidence>
<dbReference type="KEGG" id="tun:J9260_04230"/>
<evidence type="ECO:0000256" key="5">
    <source>
        <dbReference type="ARBA" id="ARBA00022777"/>
    </source>
</evidence>
<dbReference type="PRINTS" id="PR00344">
    <property type="entry name" value="BCTRLSENSOR"/>
</dbReference>
<dbReference type="InterPro" id="IPR003594">
    <property type="entry name" value="HATPase_dom"/>
</dbReference>
<dbReference type="Gene3D" id="3.30.565.10">
    <property type="entry name" value="Histidine kinase-like ATPase, C-terminal domain"/>
    <property type="match status" value="1"/>
</dbReference>
<keyword evidence="7" id="KW-0472">Membrane</keyword>
<feature type="transmembrane region" description="Helical" evidence="7">
    <location>
        <begin position="89"/>
        <end position="110"/>
    </location>
</feature>
<dbReference type="InterPro" id="IPR005467">
    <property type="entry name" value="His_kinase_dom"/>
</dbReference>
<keyword evidence="7" id="KW-0812">Transmembrane</keyword>
<dbReference type="SMART" id="SM00448">
    <property type="entry name" value="REC"/>
    <property type="match status" value="1"/>
</dbReference>
<dbReference type="Gene3D" id="1.10.287.130">
    <property type="match status" value="1"/>
</dbReference>
<keyword evidence="7" id="KW-1133">Transmembrane helix</keyword>
<dbReference type="Pfam" id="PF02518">
    <property type="entry name" value="HATPase_c"/>
    <property type="match status" value="1"/>
</dbReference>
<feature type="transmembrane region" description="Helical" evidence="7">
    <location>
        <begin position="178"/>
        <end position="199"/>
    </location>
</feature>
<organism evidence="10 11">
    <name type="scientific">Thiothrix unzii</name>
    <dbReference type="NCBI Taxonomy" id="111769"/>
    <lineage>
        <taxon>Bacteria</taxon>
        <taxon>Pseudomonadati</taxon>
        <taxon>Pseudomonadota</taxon>
        <taxon>Gammaproteobacteria</taxon>
        <taxon>Thiotrichales</taxon>
        <taxon>Thiotrichaceae</taxon>
        <taxon>Thiothrix</taxon>
    </lineage>
</organism>
<evidence type="ECO:0000256" key="7">
    <source>
        <dbReference type="SAM" id="Phobius"/>
    </source>
</evidence>
<evidence type="ECO:0000256" key="2">
    <source>
        <dbReference type="ARBA" id="ARBA00012438"/>
    </source>
</evidence>
<dbReference type="FunFam" id="3.30.565.10:FF:000049">
    <property type="entry name" value="Two-component sensor histidine kinase"/>
    <property type="match status" value="1"/>
</dbReference>
<dbReference type="PANTHER" id="PTHR43047">
    <property type="entry name" value="TWO-COMPONENT HISTIDINE PROTEIN KINASE"/>
    <property type="match status" value="1"/>
</dbReference>
<dbReference type="SUPFAM" id="SSF47384">
    <property type="entry name" value="Homodimeric domain of signal transducing histidine kinase"/>
    <property type="match status" value="1"/>
</dbReference>
<keyword evidence="3 6" id="KW-0597">Phosphoprotein</keyword>
<feature type="transmembrane region" description="Helical" evidence="7">
    <location>
        <begin position="122"/>
        <end position="143"/>
    </location>
</feature>
<dbReference type="CDD" id="cd00156">
    <property type="entry name" value="REC"/>
    <property type="match status" value="1"/>
</dbReference>
<keyword evidence="5 10" id="KW-0418">Kinase</keyword>
<dbReference type="InterPro" id="IPR003661">
    <property type="entry name" value="HisK_dim/P_dom"/>
</dbReference>
<evidence type="ECO:0000259" key="8">
    <source>
        <dbReference type="PROSITE" id="PS50109"/>
    </source>
</evidence>
<dbReference type="Pfam" id="PF00072">
    <property type="entry name" value="Response_reg"/>
    <property type="match status" value="1"/>
</dbReference>
<dbReference type="CDD" id="cd00082">
    <property type="entry name" value="HisKA"/>
    <property type="match status" value="1"/>
</dbReference>
<evidence type="ECO:0000313" key="10">
    <source>
        <dbReference type="EMBL" id="QTR54309.1"/>
    </source>
</evidence>
<dbReference type="EMBL" id="CP072793">
    <property type="protein sequence ID" value="QTR54309.1"/>
    <property type="molecule type" value="Genomic_DNA"/>
</dbReference>
<name>A0A975FB41_9GAMM</name>
<evidence type="ECO:0000313" key="11">
    <source>
        <dbReference type="Proteomes" id="UP000672009"/>
    </source>
</evidence>
<proteinExistence type="predicted"/>
<dbReference type="Pfam" id="PF00512">
    <property type="entry name" value="HisKA"/>
    <property type="match status" value="1"/>
</dbReference>
<evidence type="ECO:0000256" key="6">
    <source>
        <dbReference type="PROSITE-ProRule" id="PRU00169"/>
    </source>
</evidence>
<feature type="transmembrane region" description="Helical" evidence="7">
    <location>
        <begin position="58"/>
        <end position="77"/>
    </location>
</feature>
<gene>
    <name evidence="10" type="ORF">J9260_04230</name>
</gene>
<dbReference type="GO" id="GO:0000155">
    <property type="term" value="F:phosphorelay sensor kinase activity"/>
    <property type="evidence" value="ECO:0007669"/>
    <property type="project" value="InterPro"/>
</dbReference>
<evidence type="ECO:0000259" key="9">
    <source>
        <dbReference type="PROSITE" id="PS50110"/>
    </source>
</evidence>